<reference evidence="1 2" key="1">
    <citation type="journal article" date="2023" name="Sci. Data">
        <title>Genome assembly of the Korean intertidal mud-creeper Batillaria attramentaria.</title>
        <authorList>
            <person name="Patra A.K."/>
            <person name="Ho P.T."/>
            <person name="Jun S."/>
            <person name="Lee S.J."/>
            <person name="Kim Y."/>
            <person name="Won Y.J."/>
        </authorList>
    </citation>
    <scope>NUCLEOTIDE SEQUENCE [LARGE SCALE GENOMIC DNA]</scope>
    <source>
        <strain evidence="1">Wonlab-2016</strain>
    </source>
</reference>
<organism evidence="1 2">
    <name type="scientific">Batillaria attramentaria</name>
    <dbReference type="NCBI Taxonomy" id="370345"/>
    <lineage>
        <taxon>Eukaryota</taxon>
        <taxon>Metazoa</taxon>
        <taxon>Spiralia</taxon>
        <taxon>Lophotrochozoa</taxon>
        <taxon>Mollusca</taxon>
        <taxon>Gastropoda</taxon>
        <taxon>Caenogastropoda</taxon>
        <taxon>Sorbeoconcha</taxon>
        <taxon>Cerithioidea</taxon>
        <taxon>Batillariidae</taxon>
        <taxon>Batillaria</taxon>
    </lineage>
</organism>
<dbReference type="Proteomes" id="UP001519460">
    <property type="component" value="Unassembled WGS sequence"/>
</dbReference>
<proteinExistence type="predicted"/>
<keyword evidence="2" id="KW-1185">Reference proteome</keyword>
<accession>A0ABD0JX67</accession>
<protein>
    <submittedName>
        <fullName evidence="1">Uncharacterized protein</fullName>
    </submittedName>
</protein>
<sequence>MHLTHEGVCRVTLRSAFLKFYFSAEAVGGNTQYTSTDCAHGARSGPVSVRPCRSERSGVVQGRAAGPTPVCDPQIGNLPTPDSVSFATTNTRRTSLDASCLSALAHGAAVVSRAQ</sequence>
<gene>
    <name evidence="1" type="ORF">BaRGS_00029427</name>
</gene>
<comment type="caution">
    <text evidence="1">The sequence shown here is derived from an EMBL/GenBank/DDBJ whole genome shotgun (WGS) entry which is preliminary data.</text>
</comment>
<dbReference type="AlphaFoldDB" id="A0ABD0JX67"/>
<evidence type="ECO:0000313" key="1">
    <source>
        <dbReference type="EMBL" id="KAK7479349.1"/>
    </source>
</evidence>
<dbReference type="EMBL" id="JACVVK020000305">
    <property type="protein sequence ID" value="KAK7479349.1"/>
    <property type="molecule type" value="Genomic_DNA"/>
</dbReference>
<evidence type="ECO:0000313" key="2">
    <source>
        <dbReference type="Proteomes" id="UP001519460"/>
    </source>
</evidence>
<name>A0ABD0JX67_9CAEN</name>